<dbReference type="PROSITE" id="PS51892">
    <property type="entry name" value="SUBTILASE"/>
    <property type="match status" value="1"/>
</dbReference>
<evidence type="ECO:0000256" key="1">
    <source>
        <dbReference type="ARBA" id="ARBA00011073"/>
    </source>
</evidence>
<feature type="domain" description="BIG2" evidence="7">
    <location>
        <begin position="579"/>
        <end position="655"/>
    </location>
</feature>
<name>A0A1I6I6H6_9FIRM</name>
<dbReference type="Gene3D" id="2.60.40.1080">
    <property type="match status" value="1"/>
</dbReference>
<dbReference type="InterPro" id="IPR023827">
    <property type="entry name" value="Peptidase_S8_Asp-AS"/>
</dbReference>
<keyword evidence="9" id="KW-1185">Reference proteome</keyword>
<dbReference type="GO" id="GO:0006508">
    <property type="term" value="P:proteolysis"/>
    <property type="evidence" value="ECO:0007669"/>
    <property type="project" value="UniProtKB-KW"/>
</dbReference>
<proteinExistence type="inferred from homology"/>
<feature type="active site" description="Charge relay system" evidence="5">
    <location>
        <position position="211"/>
    </location>
</feature>
<dbReference type="EMBL" id="FOYZ01000002">
    <property type="protein sequence ID" value="SFR62264.1"/>
    <property type="molecule type" value="Genomic_DNA"/>
</dbReference>
<dbReference type="Gene3D" id="3.40.50.200">
    <property type="entry name" value="Peptidase S8/S53 domain"/>
    <property type="match status" value="1"/>
</dbReference>
<evidence type="ECO:0000256" key="2">
    <source>
        <dbReference type="ARBA" id="ARBA00022670"/>
    </source>
</evidence>
<keyword evidence="2 5" id="KW-0645">Protease</keyword>
<dbReference type="Pfam" id="PF02368">
    <property type="entry name" value="Big_2"/>
    <property type="match status" value="1"/>
</dbReference>
<dbReference type="InterPro" id="IPR008964">
    <property type="entry name" value="Invasin/intimin_cell_adhesion"/>
</dbReference>
<keyword evidence="4 5" id="KW-0720">Serine protease</keyword>
<dbReference type="PROSITE" id="PS00138">
    <property type="entry name" value="SUBTILASE_SER"/>
    <property type="match status" value="1"/>
</dbReference>
<dbReference type="AlphaFoldDB" id="A0A1I6I6H6"/>
<dbReference type="PANTHER" id="PTHR43806:SF11">
    <property type="entry name" value="CEREVISIN-RELATED"/>
    <property type="match status" value="1"/>
</dbReference>
<dbReference type="InterPro" id="IPR050131">
    <property type="entry name" value="Peptidase_S8_subtilisin-like"/>
</dbReference>
<dbReference type="PANTHER" id="PTHR43806">
    <property type="entry name" value="PEPTIDASE S8"/>
    <property type="match status" value="1"/>
</dbReference>
<dbReference type="STRING" id="37658.SAMN05661086_00468"/>
<dbReference type="PRINTS" id="PR00723">
    <property type="entry name" value="SUBTILISIN"/>
</dbReference>
<dbReference type="InterPro" id="IPR022398">
    <property type="entry name" value="Peptidase_S8_His-AS"/>
</dbReference>
<evidence type="ECO:0000313" key="8">
    <source>
        <dbReference type="EMBL" id="SFR62264.1"/>
    </source>
</evidence>
<evidence type="ECO:0000259" key="7">
    <source>
        <dbReference type="SMART" id="SM00635"/>
    </source>
</evidence>
<protein>
    <submittedName>
        <fullName evidence="8">Serine protease, subtilisin family</fullName>
    </submittedName>
</protein>
<evidence type="ECO:0000256" key="3">
    <source>
        <dbReference type="ARBA" id="ARBA00022801"/>
    </source>
</evidence>
<dbReference type="GO" id="GO:0004252">
    <property type="term" value="F:serine-type endopeptidase activity"/>
    <property type="evidence" value="ECO:0007669"/>
    <property type="project" value="UniProtKB-UniRule"/>
</dbReference>
<evidence type="ECO:0000256" key="6">
    <source>
        <dbReference type="RuleBase" id="RU003355"/>
    </source>
</evidence>
<dbReference type="InterPro" id="IPR036852">
    <property type="entry name" value="Peptidase_S8/S53_dom_sf"/>
</dbReference>
<organism evidence="8 9">
    <name type="scientific">Anaeromicropila populeti</name>
    <dbReference type="NCBI Taxonomy" id="37658"/>
    <lineage>
        <taxon>Bacteria</taxon>
        <taxon>Bacillati</taxon>
        <taxon>Bacillota</taxon>
        <taxon>Clostridia</taxon>
        <taxon>Lachnospirales</taxon>
        <taxon>Lachnospiraceae</taxon>
        <taxon>Anaeromicropila</taxon>
    </lineage>
</organism>
<dbReference type="SMART" id="SM00635">
    <property type="entry name" value="BID_2"/>
    <property type="match status" value="1"/>
</dbReference>
<dbReference type="InterPro" id="IPR023828">
    <property type="entry name" value="Peptidase_S8_Ser-AS"/>
</dbReference>
<dbReference type="InterPro" id="IPR015500">
    <property type="entry name" value="Peptidase_S8_subtilisin-rel"/>
</dbReference>
<dbReference type="Proteomes" id="UP000199659">
    <property type="component" value="Unassembled WGS sequence"/>
</dbReference>
<dbReference type="Pfam" id="PF00082">
    <property type="entry name" value="Peptidase_S8"/>
    <property type="match status" value="1"/>
</dbReference>
<evidence type="ECO:0000256" key="4">
    <source>
        <dbReference type="ARBA" id="ARBA00022825"/>
    </source>
</evidence>
<dbReference type="PROSITE" id="PS00136">
    <property type="entry name" value="SUBTILASE_ASP"/>
    <property type="match status" value="1"/>
</dbReference>
<dbReference type="SUPFAM" id="SSF52743">
    <property type="entry name" value="Subtilisin-like"/>
    <property type="match status" value="1"/>
</dbReference>
<feature type="active site" description="Charge relay system" evidence="5">
    <location>
        <position position="266"/>
    </location>
</feature>
<evidence type="ECO:0000256" key="5">
    <source>
        <dbReference type="PROSITE-ProRule" id="PRU01240"/>
    </source>
</evidence>
<sequence length="658" mass="70188">MKCFAGKKRIKRKLASLFITGFLAVNIIEPFSYVQASAQESIWVDSGVLAESNWNQYVGNDFLVAFDESAGEVAVADIISQLDLVENEFLYDECYYLKASNQTKMVSSINTLLQSGLAASIQPNYQYGTTDEVENETQDDIQDETEDEIMDTAYTILPEQWGLLNTGENAYLDRYIGEYIPSIAGVDINVIPFWNAVKEKESKEVIVAVIDSGVDINHTGLQSKLWINSDEVAGDGIDNDKNGYIDDYYGYNTAASTSDVADSNGHGTHVSGIIAANGSSGVWGVAGASNIKLMQVKVFADSKSGEETYASSFAILRGIMYAEQNGAKVCNLSLGMTTYDGLLANYIKSSSMLFVCAAGNSGVDIASKPIYPAYLEYDNIISVANLRCDGTLNGSSNYGISGVDIAAPGTRIYSTIPNNTYDYKVGTSMAAPFVTGVAALLYSYEDGLSNTAVRKKILSGAVKIDALSGLVETGGRLDVYNAYLVDASAPSITTKTTVYKSKAKASIKVTAADIGTAGVKAVLWKKGAKAAADFKKGTSGTVIAETSSVAITASGTYTIYAVDTNGNETIKKVKVTIPTPTKVKLSKTKITIKKGKTYQLKPVVAPTGVYVKYTYTSSNKKAATVSSTGKITAKGKGTATLTIKTQNGKKVTCKVTVQ</sequence>
<dbReference type="InterPro" id="IPR000209">
    <property type="entry name" value="Peptidase_S8/S53_dom"/>
</dbReference>
<gene>
    <name evidence="8" type="ORF">SAMN05661086_00468</name>
</gene>
<dbReference type="RefSeq" id="WP_177214504.1">
    <property type="nucleotide sequence ID" value="NZ_FOYZ01000002.1"/>
</dbReference>
<reference evidence="8 9" key="1">
    <citation type="submission" date="2016-10" db="EMBL/GenBank/DDBJ databases">
        <authorList>
            <person name="de Groot N.N."/>
        </authorList>
    </citation>
    <scope>NUCLEOTIDE SEQUENCE [LARGE SCALE GENOMIC DNA]</scope>
    <source>
        <strain evidence="8 9">743A</strain>
    </source>
</reference>
<feature type="active site" description="Charge relay system" evidence="5">
    <location>
        <position position="428"/>
    </location>
</feature>
<dbReference type="PROSITE" id="PS00137">
    <property type="entry name" value="SUBTILASE_HIS"/>
    <property type="match status" value="1"/>
</dbReference>
<dbReference type="CDD" id="cd07473">
    <property type="entry name" value="Peptidases_S8_Subtilisin_like"/>
    <property type="match status" value="1"/>
</dbReference>
<dbReference type="SUPFAM" id="SSF49373">
    <property type="entry name" value="Invasin/intimin cell-adhesion fragments"/>
    <property type="match status" value="1"/>
</dbReference>
<dbReference type="InterPro" id="IPR034204">
    <property type="entry name" value="PfSUB1-like_cat_dom"/>
</dbReference>
<accession>A0A1I6I6H6</accession>
<keyword evidence="3 5" id="KW-0378">Hydrolase</keyword>
<comment type="similarity">
    <text evidence="1 5 6">Belongs to the peptidase S8 family.</text>
</comment>
<evidence type="ECO:0000313" key="9">
    <source>
        <dbReference type="Proteomes" id="UP000199659"/>
    </source>
</evidence>
<dbReference type="InterPro" id="IPR003343">
    <property type="entry name" value="Big_2"/>
</dbReference>